<dbReference type="SUPFAM" id="SSF63446">
    <property type="entry name" value="Type I dockerin domain"/>
    <property type="match status" value="1"/>
</dbReference>
<name>A0A4Q9HIK6_9SPHI</name>
<dbReference type="SUPFAM" id="SSF56935">
    <property type="entry name" value="Porins"/>
    <property type="match status" value="1"/>
</dbReference>
<comment type="caution">
    <text evidence="9">The sequence shown here is derived from an EMBL/GenBank/DDBJ whole genome shotgun (WGS) entry which is preliminary data.</text>
</comment>
<evidence type="ECO:0000313" key="10">
    <source>
        <dbReference type="Proteomes" id="UP000291819"/>
    </source>
</evidence>
<dbReference type="Pfam" id="PF07660">
    <property type="entry name" value="STN"/>
    <property type="match status" value="1"/>
</dbReference>
<dbReference type="GO" id="GO:0009279">
    <property type="term" value="C:cell outer membrane"/>
    <property type="evidence" value="ECO:0007669"/>
    <property type="project" value="UniProtKB-SubCell"/>
</dbReference>
<evidence type="ECO:0000256" key="5">
    <source>
        <dbReference type="ARBA" id="ARBA00023136"/>
    </source>
</evidence>
<dbReference type="InterPro" id="IPR023996">
    <property type="entry name" value="TonB-dep_OMP_SusC/RagA"/>
</dbReference>
<keyword evidence="10" id="KW-1185">Reference proteome</keyword>
<evidence type="ECO:0000256" key="4">
    <source>
        <dbReference type="ARBA" id="ARBA00022692"/>
    </source>
</evidence>
<comment type="subcellular location">
    <subcellularLocation>
        <location evidence="1 7">Cell outer membrane</location>
        <topology evidence="1 7">Multi-pass membrane protein</topology>
    </subcellularLocation>
</comment>
<dbReference type="InterPro" id="IPR002105">
    <property type="entry name" value="Dockerin_1_rpt"/>
</dbReference>
<keyword evidence="2 7" id="KW-0813">Transport</keyword>
<feature type="domain" description="Secretin/TonB short N-terminal" evidence="8">
    <location>
        <begin position="46"/>
        <end position="97"/>
    </location>
</feature>
<dbReference type="InterPro" id="IPR023997">
    <property type="entry name" value="TonB-dep_OMP_SusC/RagA_CS"/>
</dbReference>
<keyword evidence="6 7" id="KW-0998">Cell outer membrane</keyword>
<accession>A0A4Q9HIK6</accession>
<dbReference type="Pfam" id="PF07715">
    <property type="entry name" value="Plug"/>
    <property type="match status" value="1"/>
</dbReference>
<evidence type="ECO:0000313" key="9">
    <source>
        <dbReference type="EMBL" id="TBO44550.1"/>
    </source>
</evidence>
<dbReference type="InterPro" id="IPR037066">
    <property type="entry name" value="Plug_dom_sf"/>
</dbReference>
<dbReference type="AlphaFoldDB" id="A0A4Q9HIK6"/>
<keyword evidence="3 7" id="KW-1134">Transmembrane beta strand</keyword>
<dbReference type="Gene3D" id="2.40.170.20">
    <property type="entry name" value="TonB-dependent receptor, beta-barrel domain"/>
    <property type="match status" value="1"/>
</dbReference>
<dbReference type="Gene3D" id="2.60.40.1120">
    <property type="entry name" value="Carboxypeptidase-like, regulatory domain"/>
    <property type="match status" value="1"/>
</dbReference>
<reference evidence="9 10" key="1">
    <citation type="submission" date="2019-02" db="EMBL/GenBank/DDBJ databases">
        <title>Pedobacter kyonggii whole genome sequence analysis.</title>
        <authorList>
            <person name="Dahal R.H."/>
        </authorList>
    </citation>
    <scope>NUCLEOTIDE SEQUENCE [LARGE SCALE GENOMIC DNA]</scope>
    <source>
        <strain evidence="9 10">K-4-11-1</strain>
    </source>
</reference>
<dbReference type="InterPro" id="IPR039426">
    <property type="entry name" value="TonB-dep_rcpt-like"/>
</dbReference>
<dbReference type="EMBL" id="SIXF01000002">
    <property type="protein sequence ID" value="TBO44550.1"/>
    <property type="molecule type" value="Genomic_DNA"/>
</dbReference>
<evidence type="ECO:0000256" key="1">
    <source>
        <dbReference type="ARBA" id="ARBA00004571"/>
    </source>
</evidence>
<dbReference type="SMART" id="SM00965">
    <property type="entry name" value="STN"/>
    <property type="match status" value="1"/>
</dbReference>
<evidence type="ECO:0000256" key="7">
    <source>
        <dbReference type="PROSITE-ProRule" id="PRU01360"/>
    </source>
</evidence>
<protein>
    <submittedName>
        <fullName evidence="9">SusC/RagA family TonB-linked outer membrane protein</fullName>
    </submittedName>
</protein>
<dbReference type="InterPro" id="IPR036439">
    <property type="entry name" value="Dockerin_dom_sf"/>
</dbReference>
<dbReference type="InterPro" id="IPR036942">
    <property type="entry name" value="Beta-barrel_TonB_sf"/>
</dbReference>
<dbReference type="NCBIfam" id="TIGR04056">
    <property type="entry name" value="OMP_RagA_SusC"/>
    <property type="match status" value="1"/>
</dbReference>
<evidence type="ECO:0000256" key="3">
    <source>
        <dbReference type="ARBA" id="ARBA00022452"/>
    </source>
</evidence>
<dbReference type="PROSITE" id="PS52016">
    <property type="entry name" value="TONB_DEPENDENT_REC_3"/>
    <property type="match status" value="1"/>
</dbReference>
<dbReference type="GO" id="GO:0004553">
    <property type="term" value="F:hydrolase activity, hydrolyzing O-glycosyl compounds"/>
    <property type="evidence" value="ECO:0007669"/>
    <property type="project" value="InterPro"/>
</dbReference>
<gene>
    <name evidence="9" type="ORF">EYS08_03795</name>
</gene>
<dbReference type="SUPFAM" id="SSF49464">
    <property type="entry name" value="Carboxypeptidase regulatory domain-like"/>
    <property type="match status" value="1"/>
</dbReference>
<dbReference type="NCBIfam" id="TIGR04057">
    <property type="entry name" value="SusC_RagA_signa"/>
    <property type="match status" value="1"/>
</dbReference>
<dbReference type="Gene3D" id="2.170.130.10">
    <property type="entry name" value="TonB-dependent receptor, plug domain"/>
    <property type="match status" value="1"/>
</dbReference>
<dbReference type="Pfam" id="PF13715">
    <property type="entry name" value="CarbopepD_reg_2"/>
    <property type="match status" value="1"/>
</dbReference>
<evidence type="ECO:0000259" key="8">
    <source>
        <dbReference type="SMART" id="SM00965"/>
    </source>
</evidence>
<dbReference type="InterPro" id="IPR012910">
    <property type="entry name" value="Plug_dom"/>
</dbReference>
<dbReference type="Gene3D" id="3.55.50.30">
    <property type="match status" value="1"/>
</dbReference>
<sequence length="1119" mass="121999">MKLTLVLLISVFLQISYASYGQKVTIKGKHIQTEQFFREIQRQTSYKILYAAEMLEGLKSTDLNLKNVSLEQALDAYFSGKPIGYTINNNVIVIRQKTVPVENGLKRDPVTISGKVTDEKGAPLPGTSVMLKGSSQGTNTDTQGNYTLKLSDNKGVLVFSSIGYLTTEIEVPGNTSTLNVTLKEELKNLTEVLVVGYGTQKKITATASVSTVAGTELAKAPVANITGSLAGRVAGIGTRPNGGVPGQDNANIFIRGVATTGNNAALIVIDGVIRSNISQVDPNTIETVSVLKDAAAVAPYGLGGANGVILITTKHGKAGSTSLSLNSYYGFQRPTFAPKMLNAVDYMTLKNEGDLNSGLQPQFAQDLIDNYERLHAENPDRYPNSNAQREIVKINTPQQNYNLQLSGGTDRIRYYAGLNFFRQEGIYDPLAYNRYNYNVMLDVDATKTTKVTLSLNNTIEDNQTGPNPNGISYIPTRALFYSNGLWGESGGSSPIADLMSGSYSRVKRNQALNSLSVEQQLPFVPGLSIKGVFSYDPSYSEDKGWSRPGYYYLYNPAVTPATYTRTLQGDGITSLSQGYSKNQNFTYQGLINYHRTFGNHDLTGLIVAESRNGISSNLNASRRGFSVNVDELNLGTSNRLNFDNGGSSATSSQLGYVYRLDYGYKGKYLIGATGRYDGHYYFAPGKRWAYFPAFSAGWRLSEESFIKNNLNWVDNLKLKGSWGKSGNLAGSAFQYLSAYSLYGNAYAFGTGNLVQGSFVPLEANTNITWEKSTKSNIGLELSFWKGKLTMDADVFHEKRSGMLLAPAITVPVEYGLSLAQENAGVMSNRGLDLTVGTNHKFSNGILFGATGTFLYAKNKLEQVFETPATRNNPNRSRTGRPLGTPFGYQALGIFQTSDDKNGDGIINATDGYTITQFGALHPGDVKYADLNGDGKIDANDETVVGDPLYPAITYGLNLNASWKGFDVNVFFQGAGKASLNVQGYQTVPFRINNTNTSYEYFDNRWTPDNQSAKYPRAYASKNTNNTTNPVNGDGFGDFSSSLWMASTDFVRLKTAVIGYTFPAALSKRAGMQNLRVYASGQNIFTGGGLGFMDPETGFSQREEAYPVQKTFIFGLQVTF</sequence>
<dbReference type="Pfam" id="PF00404">
    <property type="entry name" value="Dockerin_1"/>
    <property type="match status" value="1"/>
</dbReference>
<organism evidence="9 10">
    <name type="scientific">Pedobacter kyonggii</name>
    <dbReference type="NCBI Taxonomy" id="1926871"/>
    <lineage>
        <taxon>Bacteria</taxon>
        <taxon>Pseudomonadati</taxon>
        <taxon>Bacteroidota</taxon>
        <taxon>Sphingobacteriia</taxon>
        <taxon>Sphingobacteriales</taxon>
        <taxon>Sphingobacteriaceae</taxon>
        <taxon>Pedobacter</taxon>
    </lineage>
</organism>
<keyword evidence="5 7" id="KW-0472">Membrane</keyword>
<keyword evidence="4 7" id="KW-0812">Transmembrane</keyword>
<dbReference type="InterPro" id="IPR008969">
    <property type="entry name" value="CarboxyPept-like_regulatory"/>
</dbReference>
<dbReference type="OrthoDB" id="9768177at2"/>
<proteinExistence type="inferred from homology"/>
<evidence type="ECO:0000256" key="2">
    <source>
        <dbReference type="ARBA" id="ARBA00022448"/>
    </source>
</evidence>
<dbReference type="InterPro" id="IPR011662">
    <property type="entry name" value="Secretin/TonB_short_N"/>
</dbReference>
<dbReference type="GO" id="GO:0000272">
    <property type="term" value="P:polysaccharide catabolic process"/>
    <property type="evidence" value="ECO:0007669"/>
    <property type="project" value="InterPro"/>
</dbReference>
<dbReference type="Proteomes" id="UP000291819">
    <property type="component" value="Unassembled WGS sequence"/>
</dbReference>
<evidence type="ECO:0000256" key="6">
    <source>
        <dbReference type="ARBA" id="ARBA00023237"/>
    </source>
</evidence>
<comment type="similarity">
    <text evidence="7">Belongs to the TonB-dependent receptor family.</text>
</comment>